<dbReference type="EMBL" id="MN740006">
    <property type="protein sequence ID" value="QHT83052.1"/>
    <property type="molecule type" value="Genomic_DNA"/>
</dbReference>
<sequence>MEFYTKKVSKFTDESNFLPIINACVNASLLIIFLCVYNFVSKHLKEWYTAFQLSAFIFDVSTLLLILIAAKYLYHSIFSEFDILYFVFTAMFLQFVYSFLYYVLINNYWIENKIFLFHKNYIDDVGIFYYFAFNIFIITVATLLSIYYCLISSNLNIINLIASMYFYAFMVNEI</sequence>
<keyword evidence="1" id="KW-0812">Transmembrane</keyword>
<proteinExistence type="predicted"/>
<name>A0A6C0HQV8_9ZZZZ</name>
<dbReference type="AlphaFoldDB" id="A0A6C0HQV8"/>
<evidence type="ECO:0000256" key="1">
    <source>
        <dbReference type="SAM" id="Phobius"/>
    </source>
</evidence>
<keyword evidence="1" id="KW-0472">Membrane</keyword>
<feature type="transmembrane region" description="Helical" evidence="1">
    <location>
        <begin position="154"/>
        <end position="171"/>
    </location>
</feature>
<feature type="transmembrane region" description="Helical" evidence="1">
    <location>
        <begin position="47"/>
        <end position="71"/>
    </location>
</feature>
<keyword evidence="1" id="KW-1133">Transmembrane helix</keyword>
<feature type="transmembrane region" description="Helical" evidence="1">
    <location>
        <begin position="20"/>
        <end position="40"/>
    </location>
</feature>
<feature type="transmembrane region" description="Helical" evidence="1">
    <location>
        <begin position="126"/>
        <end position="148"/>
    </location>
</feature>
<reference evidence="2" key="1">
    <citation type="journal article" date="2020" name="Nature">
        <title>Giant virus diversity and host interactions through global metagenomics.</title>
        <authorList>
            <person name="Schulz F."/>
            <person name="Roux S."/>
            <person name="Paez-Espino D."/>
            <person name="Jungbluth S."/>
            <person name="Walsh D.A."/>
            <person name="Denef V.J."/>
            <person name="McMahon K.D."/>
            <person name="Konstantinidis K.T."/>
            <person name="Eloe-Fadrosh E.A."/>
            <person name="Kyrpides N.C."/>
            <person name="Woyke T."/>
        </authorList>
    </citation>
    <scope>NUCLEOTIDE SEQUENCE</scope>
    <source>
        <strain evidence="2">GVMAG-M-3300023184-167</strain>
    </source>
</reference>
<evidence type="ECO:0000313" key="2">
    <source>
        <dbReference type="EMBL" id="QHT83052.1"/>
    </source>
</evidence>
<feature type="transmembrane region" description="Helical" evidence="1">
    <location>
        <begin position="83"/>
        <end position="105"/>
    </location>
</feature>
<protein>
    <submittedName>
        <fullName evidence="2">Uncharacterized protein</fullName>
    </submittedName>
</protein>
<organism evidence="2">
    <name type="scientific">viral metagenome</name>
    <dbReference type="NCBI Taxonomy" id="1070528"/>
    <lineage>
        <taxon>unclassified sequences</taxon>
        <taxon>metagenomes</taxon>
        <taxon>organismal metagenomes</taxon>
    </lineage>
</organism>
<accession>A0A6C0HQV8</accession>